<evidence type="ECO:0000313" key="8">
    <source>
        <dbReference type="EMBL" id="KJX97804.1"/>
    </source>
</evidence>
<dbReference type="Pfam" id="PF07690">
    <property type="entry name" value="MFS_1"/>
    <property type="match status" value="1"/>
</dbReference>
<keyword evidence="3 6" id="KW-1133">Transmembrane helix</keyword>
<gene>
    <name evidence="8" type="ORF">TI39_contig459g00033</name>
</gene>
<dbReference type="InterPro" id="IPR011701">
    <property type="entry name" value="MFS"/>
</dbReference>
<dbReference type="Proteomes" id="UP000033647">
    <property type="component" value="Unassembled WGS sequence"/>
</dbReference>
<dbReference type="AlphaFoldDB" id="A0A0F4GK53"/>
<name>A0A0F4GK53_9PEZI</name>
<evidence type="ECO:0000256" key="3">
    <source>
        <dbReference type="ARBA" id="ARBA00022989"/>
    </source>
</evidence>
<comment type="subcellular location">
    <subcellularLocation>
        <location evidence="1">Membrane</location>
        <topology evidence="1">Multi-pass membrane protein</topology>
    </subcellularLocation>
</comment>
<sequence length="554" mass="60203">MADSVQNEECPSPKQRVEPVNSQPSSIYESSRPSSILGSSKSCILKSFESSSILESSKPSSILEASTTSSILEPCDPSPILNPLSTLPLARTWPHNRKLLTTILIGALRFISSLAASSPSYALPSISTEFGTTHNRFLSALPLSAFILGYVLGPLVITPLSSTFGRVRVLQASSVWFVVFNTAAGFATGNAELVAWRFGSGVGGSGPVTLGIGILSDCWTAQERTRMISVYTLPVQLGPAVAPIMGAFITRHLSWRWSFWVVSIASCVFQMIGWILLRETHTPYISSISSTDGQEVNTTKIARHLLDDLHAAFLRPIRIFYLHATTQLLALYAAFTYAIVFLSFVSFHSIWVDSYHQRSDLASLNFIALAVGEIVGSISIRPFNEYMYARLSASASASSSTNQEKAGETKQSPPLSPDVHPEFRAPALLFGAILLPTGLLLFGWSASHTLFPLVPNLGVAIYAAGEVIVLQFTSLYIADVYESRSSEALAGAYMLRCVVGFSLSLVGGEMMEVLGVGWTNTLLAGLCVLVGWPLSWMIWRFGQRLREVDAEREV</sequence>
<feature type="transmembrane region" description="Helical" evidence="6">
    <location>
        <begin position="427"/>
        <end position="447"/>
    </location>
</feature>
<dbReference type="InterPro" id="IPR036259">
    <property type="entry name" value="MFS_trans_sf"/>
</dbReference>
<feature type="region of interest" description="Disordered" evidence="5">
    <location>
        <begin position="399"/>
        <end position="418"/>
    </location>
</feature>
<keyword evidence="4 6" id="KW-0472">Membrane</keyword>
<keyword evidence="9" id="KW-1185">Reference proteome</keyword>
<evidence type="ECO:0000259" key="7">
    <source>
        <dbReference type="PROSITE" id="PS50850"/>
    </source>
</evidence>
<protein>
    <submittedName>
        <fullName evidence="8">MFS multidrug transporter like protein</fullName>
    </submittedName>
</protein>
<feature type="transmembrane region" description="Helical" evidence="6">
    <location>
        <begin position="459"/>
        <end position="478"/>
    </location>
</feature>
<evidence type="ECO:0000256" key="5">
    <source>
        <dbReference type="SAM" id="MobiDB-lite"/>
    </source>
</evidence>
<feature type="compositionally biased region" description="Polar residues" evidence="5">
    <location>
        <begin position="401"/>
        <end position="413"/>
    </location>
</feature>
<feature type="compositionally biased region" description="Low complexity" evidence="5">
    <location>
        <begin position="22"/>
        <end position="36"/>
    </location>
</feature>
<feature type="transmembrane region" description="Helical" evidence="6">
    <location>
        <begin position="490"/>
        <end position="508"/>
    </location>
</feature>
<feature type="transmembrane region" description="Helical" evidence="6">
    <location>
        <begin position="169"/>
        <end position="188"/>
    </location>
</feature>
<dbReference type="EMBL" id="LAFY01000451">
    <property type="protein sequence ID" value="KJX97804.1"/>
    <property type="molecule type" value="Genomic_DNA"/>
</dbReference>
<evidence type="ECO:0000256" key="4">
    <source>
        <dbReference type="ARBA" id="ARBA00023136"/>
    </source>
</evidence>
<dbReference type="PANTHER" id="PTHR23502:SF60">
    <property type="entry name" value="MAJOR FACILITATOR SUPERFAMILY (MFS) PROFILE DOMAIN-CONTAINING PROTEIN-RELATED"/>
    <property type="match status" value="1"/>
</dbReference>
<feature type="transmembrane region" description="Helical" evidence="6">
    <location>
        <begin position="137"/>
        <end position="157"/>
    </location>
</feature>
<feature type="domain" description="Major facilitator superfamily (MFS) profile" evidence="7">
    <location>
        <begin position="101"/>
        <end position="554"/>
    </location>
</feature>
<organism evidence="8 9">
    <name type="scientific">Zymoseptoria brevis</name>
    <dbReference type="NCBI Taxonomy" id="1047168"/>
    <lineage>
        <taxon>Eukaryota</taxon>
        <taxon>Fungi</taxon>
        <taxon>Dikarya</taxon>
        <taxon>Ascomycota</taxon>
        <taxon>Pezizomycotina</taxon>
        <taxon>Dothideomycetes</taxon>
        <taxon>Dothideomycetidae</taxon>
        <taxon>Mycosphaerellales</taxon>
        <taxon>Mycosphaerellaceae</taxon>
        <taxon>Zymoseptoria</taxon>
    </lineage>
</organism>
<feature type="transmembrane region" description="Helical" evidence="6">
    <location>
        <begin position="194"/>
        <end position="216"/>
    </location>
</feature>
<reference evidence="8 9" key="1">
    <citation type="submission" date="2015-03" db="EMBL/GenBank/DDBJ databases">
        <title>RNA-seq based gene annotation and comparative genomics of four Zymoseptoria species reveal species-specific pathogenicity related genes and transposable element activity.</title>
        <authorList>
            <person name="Grandaubert J."/>
            <person name="Bhattacharyya A."/>
            <person name="Stukenbrock E.H."/>
        </authorList>
    </citation>
    <scope>NUCLEOTIDE SEQUENCE [LARGE SCALE GENOMIC DNA]</scope>
    <source>
        <strain evidence="8 9">Zb18110</strain>
    </source>
</reference>
<proteinExistence type="predicted"/>
<evidence type="ECO:0000256" key="2">
    <source>
        <dbReference type="ARBA" id="ARBA00022692"/>
    </source>
</evidence>
<feature type="transmembrane region" description="Helical" evidence="6">
    <location>
        <begin position="362"/>
        <end position="380"/>
    </location>
</feature>
<comment type="caution">
    <text evidence="8">The sequence shown here is derived from an EMBL/GenBank/DDBJ whole genome shotgun (WGS) entry which is preliminary data.</text>
</comment>
<feature type="region of interest" description="Disordered" evidence="5">
    <location>
        <begin position="1"/>
        <end position="39"/>
    </location>
</feature>
<evidence type="ECO:0000313" key="9">
    <source>
        <dbReference type="Proteomes" id="UP000033647"/>
    </source>
</evidence>
<evidence type="ECO:0000256" key="6">
    <source>
        <dbReference type="SAM" id="Phobius"/>
    </source>
</evidence>
<feature type="transmembrane region" description="Helical" evidence="6">
    <location>
        <begin position="99"/>
        <end position="117"/>
    </location>
</feature>
<dbReference type="PROSITE" id="PS50850">
    <property type="entry name" value="MFS"/>
    <property type="match status" value="1"/>
</dbReference>
<dbReference type="GO" id="GO:0022857">
    <property type="term" value="F:transmembrane transporter activity"/>
    <property type="evidence" value="ECO:0007669"/>
    <property type="project" value="InterPro"/>
</dbReference>
<dbReference type="PANTHER" id="PTHR23502">
    <property type="entry name" value="MAJOR FACILITATOR SUPERFAMILY"/>
    <property type="match status" value="1"/>
</dbReference>
<feature type="transmembrane region" description="Helical" evidence="6">
    <location>
        <begin position="520"/>
        <end position="539"/>
    </location>
</feature>
<dbReference type="STRING" id="1047168.A0A0F4GK53"/>
<dbReference type="OrthoDB" id="6770063at2759"/>
<feature type="transmembrane region" description="Helical" evidence="6">
    <location>
        <begin position="328"/>
        <end position="350"/>
    </location>
</feature>
<evidence type="ECO:0000256" key="1">
    <source>
        <dbReference type="ARBA" id="ARBA00004141"/>
    </source>
</evidence>
<dbReference type="Gene3D" id="1.20.1250.20">
    <property type="entry name" value="MFS general substrate transporter like domains"/>
    <property type="match status" value="1"/>
</dbReference>
<dbReference type="GO" id="GO:0016020">
    <property type="term" value="C:membrane"/>
    <property type="evidence" value="ECO:0007669"/>
    <property type="project" value="UniProtKB-SubCell"/>
</dbReference>
<accession>A0A0F4GK53</accession>
<dbReference type="SUPFAM" id="SSF103473">
    <property type="entry name" value="MFS general substrate transporter"/>
    <property type="match status" value="1"/>
</dbReference>
<dbReference type="InterPro" id="IPR020846">
    <property type="entry name" value="MFS_dom"/>
</dbReference>
<feature type="transmembrane region" description="Helical" evidence="6">
    <location>
        <begin position="255"/>
        <end position="277"/>
    </location>
</feature>
<keyword evidence="2 6" id="KW-0812">Transmembrane</keyword>
<feature type="transmembrane region" description="Helical" evidence="6">
    <location>
        <begin position="228"/>
        <end position="249"/>
    </location>
</feature>